<dbReference type="Gene3D" id="3.40.50.1010">
    <property type="entry name" value="5'-nuclease"/>
    <property type="match status" value="1"/>
</dbReference>
<organism evidence="12 13">
    <name type="scientific">Byssothecium circinans</name>
    <dbReference type="NCBI Taxonomy" id="147558"/>
    <lineage>
        <taxon>Eukaryota</taxon>
        <taxon>Fungi</taxon>
        <taxon>Dikarya</taxon>
        <taxon>Ascomycota</taxon>
        <taxon>Pezizomycotina</taxon>
        <taxon>Dothideomycetes</taxon>
        <taxon>Pleosporomycetidae</taxon>
        <taxon>Pleosporales</taxon>
        <taxon>Massarineae</taxon>
        <taxon>Massarinaceae</taxon>
        <taxon>Byssothecium</taxon>
    </lineage>
</organism>
<feature type="domain" description="Nin one binding (NOB1) Zn-ribbon-like" evidence="10">
    <location>
        <begin position="412"/>
        <end position="483"/>
    </location>
</feature>
<dbReference type="InterPro" id="IPR039907">
    <property type="entry name" value="NOB1"/>
</dbReference>
<feature type="domain" description="Ribonuclease PIN" evidence="11">
    <location>
        <begin position="23"/>
        <end position="114"/>
    </location>
</feature>
<dbReference type="FunFam" id="3.40.50.1010:FF:000020">
    <property type="entry name" value="20S-pre-rRNA D-site endonuclease NOB1"/>
    <property type="match status" value="1"/>
</dbReference>
<dbReference type="Proteomes" id="UP000800035">
    <property type="component" value="Unassembled WGS sequence"/>
</dbReference>
<dbReference type="EMBL" id="ML977000">
    <property type="protein sequence ID" value="KAF1954089.1"/>
    <property type="molecule type" value="Genomic_DNA"/>
</dbReference>
<dbReference type="GO" id="GO:0004521">
    <property type="term" value="F:RNA endonuclease activity"/>
    <property type="evidence" value="ECO:0007669"/>
    <property type="project" value="UniProtKB-UniRule"/>
</dbReference>
<feature type="compositionally biased region" description="Polar residues" evidence="9">
    <location>
        <begin position="270"/>
        <end position="282"/>
    </location>
</feature>
<dbReference type="OrthoDB" id="446759at2759"/>
<proteinExistence type="inferred from homology"/>
<feature type="region of interest" description="Disordered" evidence="9">
    <location>
        <begin position="473"/>
        <end position="500"/>
    </location>
</feature>
<evidence type="ECO:0000256" key="2">
    <source>
        <dbReference type="ARBA" id="ARBA00022722"/>
    </source>
</evidence>
<dbReference type="PANTHER" id="PTHR12814">
    <property type="entry name" value="RNA-BINDING PROTEIN NOB1"/>
    <property type="match status" value="1"/>
</dbReference>
<feature type="region of interest" description="Disordered" evidence="9">
    <location>
        <begin position="120"/>
        <end position="357"/>
    </location>
</feature>
<accession>A0A6A5TQV5</accession>
<keyword evidence="4" id="KW-0378">Hydrolase</keyword>
<sequence>MAQKLSAPPQMASTSSQKPIHSVVIDTGPLINNTISISTIIGSAEQLYTTPAIISEIRDAATRSRVETTLMPFLNIKTPTPASYEVVAAFAKKTGDFSVLSRQDLGILALAYEVHCERHGGSFGLRDSPGKPVKKTAEEEEADRLAEEKRKEAKAAGAKGKEEEKLARQRKRDQEAENKADGPQSKGRFEEQDKEKNVMDQELEANVQDQDQEEKPDEEVWETVEKKTRTKRSWKSKKAPTKGTQQQRGHLKEDAHAGDGVSAAVEEENSTAAGESAQTVSPTAEKPLDEPATKDKASQSPSQPEAEAPTEQAGEASSPALEQNMSDLQISQPNQEPPVDSAAPTSEDDSEDDWITPDNLTKQQAKDFGASPVSLSTDQPQIPVATMTTDYAMQNVLLQMNLNLLSPAMQRIRKIRTTILRCQACFHTTKQMDKQFCPSCGGPTMARVSCSTDAKGVFRIHLSKNYQVNKRGNKYSVPKPVAGTANGKLREKGGGQGGWGRDLVLSEDQKEYTRRIEESSRMKTRDLMDADYLPGILTGHRERAGGRPKVGAGKTINSRKKF</sequence>
<dbReference type="GO" id="GO:0030490">
    <property type="term" value="P:maturation of SSU-rRNA"/>
    <property type="evidence" value="ECO:0007669"/>
    <property type="project" value="TreeGrafter"/>
</dbReference>
<feature type="compositionally biased region" description="Basic and acidic residues" evidence="9">
    <location>
        <begin position="187"/>
        <end position="199"/>
    </location>
</feature>
<dbReference type="Gene3D" id="6.20.210.10">
    <property type="entry name" value="Nin one binding (NOB1), Zn-ribbon-like"/>
    <property type="match status" value="1"/>
</dbReference>
<dbReference type="Pfam" id="PF17146">
    <property type="entry name" value="PIN_6"/>
    <property type="match status" value="1"/>
</dbReference>
<keyword evidence="2" id="KW-0540">Nuclease</keyword>
<keyword evidence="5 7" id="KW-0862">Zinc</keyword>
<comment type="similarity">
    <text evidence="1 7">Belongs to the NOB1 family.</text>
</comment>
<dbReference type="GO" id="GO:0005730">
    <property type="term" value="C:nucleolus"/>
    <property type="evidence" value="ECO:0007669"/>
    <property type="project" value="UniProtKB-SubCell"/>
</dbReference>
<name>A0A6A5TQV5_9PLEO</name>
<evidence type="ECO:0000256" key="7">
    <source>
        <dbReference type="PIRNR" id="PIRNR037125"/>
    </source>
</evidence>
<keyword evidence="6 7" id="KW-0539">Nucleus</keyword>
<dbReference type="InterPro" id="IPR033411">
    <property type="entry name" value="Ribonuclease_PIN"/>
</dbReference>
<evidence type="ECO:0000256" key="5">
    <source>
        <dbReference type="ARBA" id="ARBA00022833"/>
    </source>
</evidence>
<evidence type="ECO:0000259" key="11">
    <source>
        <dbReference type="Pfam" id="PF17146"/>
    </source>
</evidence>
<dbReference type="GO" id="GO:0016787">
    <property type="term" value="F:hydrolase activity"/>
    <property type="evidence" value="ECO:0007669"/>
    <property type="project" value="UniProtKB-KW"/>
</dbReference>
<protein>
    <recommendedName>
        <fullName evidence="7">20S-pre-rRNA D-site endonuclease NOB1</fullName>
    </recommendedName>
</protein>
<keyword evidence="3 7" id="KW-0479">Metal-binding</keyword>
<evidence type="ECO:0000256" key="8">
    <source>
        <dbReference type="PIRSR" id="PIRSR037125-1"/>
    </source>
</evidence>
<evidence type="ECO:0000256" key="6">
    <source>
        <dbReference type="ARBA" id="ARBA00023242"/>
    </source>
</evidence>
<evidence type="ECO:0000256" key="9">
    <source>
        <dbReference type="SAM" id="MobiDB-lite"/>
    </source>
</evidence>
<dbReference type="GO" id="GO:0005737">
    <property type="term" value="C:cytoplasm"/>
    <property type="evidence" value="ECO:0007669"/>
    <property type="project" value="UniProtKB-ARBA"/>
</dbReference>
<feature type="compositionally biased region" description="Acidic residues" evidence="9">
    <location>
        <begin position="210"/>
        <end position="222"/>
    </location>
</feature>
<evidence type="ECO:0000256" key="1">
    <source>
        <dbReference type="ARBA" id="ARBA00005858"/>
    </source>
</evidence>
<dbReference type="PANTHER" id="PTHR12814:SF2">
    <property type="entry name" value="RNA-BINDING PROTEIN NOB1"/>
    <property type="match status" value="1"/>
</dbReference>
<feature type="binding site" evidence="8">
    <location>
        <position position="425"/>
    </location>
    <ligand>
        <name>Zn(2+)</name>
        <dbReference type="ChEBI" id="CHEBI:29105"/>
    </ligand>
</feature>
<feature type="compositionally biased region" description="Acidic residues" evidence="9">
    <location>
        <begin position="346"/>
        <end position="355"/>
    </location>
</feature>
<feature type="binding site" evidence="8">
    <location>
        <position position="440"/>
    </location>
    <ligand>
        <name>Zn(2+)</name>
        <dbReference type="ChEBI" id="CHEBI:29105"/>
    </ligand>
</feature>
<evidence type="ECO:0000259" key="10">
    <source>
        <dbReference type="Pfam" id="PF08772"/>
    </source>
</evidence>
<evidence type="ECO:0000313" key="12">
    <source>
        <dbReference type="EMBL" id="KAF1954089.1"/>
    </source>
</evidence>
<dbReference type="PIRSF" id="PIRSF037125">
    <property type="entry name" value="D-site_20S_pre-rRNA_nuclease"/>
    <property type="match status" value="1"/>
</dbReference>
<feature type="binding site" evidence="8">
    <location>
        <position position="437"/>
    </location>
    <ligand>
        <name>Zn(2+)</name>
        <dbReference type="ChEBI" id="CHEBI:29105"/>
    </ligand>
</feature>
<feature type="region of interest" description="Disordered" evidence="9">
    <location>
        <begin position="538"/>
        <end position="562"/>
    </location>
</feature>
<comment type="function">
    <text evidence="7">Required for the synthesis of 40S ribosome subunits. Has a role in processing 20S pre-rRNA into the mature 18S rRNA, where it is required for cleavage at the 3' end of the mature 18S rRNA (D-site). Accompanies the 20S pre-rRNA from the nucleus to the cytoplasm.</text>
</comment>
<evidence type="ECO:0000313" key="13">
    <source>
        <dbReference type="Proteomes" id="UP000800035"/>
    </source>
</evidence>
<gene>
    <name evidence="12" type="ORF">CC80DRAFT_493940</name>
</gene>
<dbReference type="GO" id="GO:0030688">
    <property type="term" value="C:preribosome, small subunit precursor"/>
    <property type="evidence" value="ECO:0007669"/>
    <property type="project" value="TreeGrafter"/>
</dbReference>
<feature type="binding site" evidence="8">
    <location>
        <position position="422"/>
    </location>
    <ligand>
        <name>Zn(2+)</name>
        <dbReference type="ChEBI" id="CHEBI:29105"/>
    </ligand>
</feature>
<feature type="compositionally biased region" description="Basic and acidic residues" evidence="9">
    <location>
        <begin position="143"/>
        <end position="180"/>
    </location>
</feature>
<evidence type="ECO:0000256" key="3">
    <source>
        <dbReference type="ARBA" id="ARBA00022723"/>
    </source>
</evidence>
<dbReference type="CDD" id="cd09876">
    <property type="entry name" value="PIN_Nob1-like"/>
    <property type="match status" value="1"/>
</dbReference>
<dbReference type="SUPFAM" id="SSF144206">
    <property type="entry name" value="NOB1 zinc finger-like"/>
    <property type="match status" value="1"/>
</dbReference>
<dbReference type="GO" id="GO:0046872">
    <property type="term" value="F:metal ion binding"/>
    <property type="evidence" value="ECO:0007669"/>
    <property type="project" value="UniProtKB-UniRule"/>
</dbReference>
<dbReference type="AlphaFoldDB" id="A0A6A5TQV5"/>
<dbReference type="InterPro" id="IPR036283">
    <property type="entry name" value="NOB1_Zf-like_sf"/>
</dbReference>
<feature type="compositionally biased region" description="Basic residues" evidence="9">
    <location>
        <begin position="228"/>
        <end position="240"/>
    </location>
</feature>
<keyword evidence="13" id="KW-1185">Reference proteome</keyword>
<feature type="compositionally biased region" description="Basic and acidic residues" evidence="9">
    <location>
        <begin position="286"/>
        <end position="297"/>
    </location>
</feature>
<dbReference type="Pfam" id="PF08772">
    <property type="entry name" value="Zn_ribbon_NOB1"/>
    <property type="match status" value="1"/>
</dbReference>
<dbReference type="InterPro" id="IPR014881">
    <property type="entry name" value="NOB1_Zn-bd"/>
</dbReference>
<reference evidence="12" key="1">
    <citation type="journal article" date="2020" name="Stud. Mycol.">
        <title>101 Dothideomycetes genomes: a test case for predicting lifestyles and emergence of pathogens.</title>
        <authorList>
            <person name="Haridas S."/>
            <person name="Albert R."/>
            <person name="Binder M."/>
            <person name="Bloem J."/>
            <person name="Labutti K."/>
            <person name="Salamov A."/>
            <person name="Andreopoulos B."/>
            <person name="Baker S."/>
            <person name="Barry K."/>
            <person name="Bills G."/>
            <person name="Bluhm B."/>
            <person name="Cannon C."/>
            <person name="Castanera R."/>
            <person name="Culley D."/>
            <person name="Daum C."/>
            <person name="Ezra D."/>
            <person name="Gonzalez J."/>
            <person name="Henrissat B."/>
            <person name="Kuo A."/>
            <person name="Liang C."/>
            <person name="Lipzen A."/>
            <person name="Lutzoni F."/>
            <person name="Magnuson J."/>
            <person name="Mondo S."/>
            <person name="Nolan M."/>
            <person name="Ohm R."/>
            <person name="Pangilinan J."/>
            <person name="Park H.-J."/>
            <person name="Ramirez L."/>
            <person name="Alfaro M."/>
            <person name="Sun H."/>
            <person name="Tritt A."/>
            <person name="Yoshinaga Y."/>
            <person name="Zwiers L.-H."/>
            <person name="Turgeon B."/>
            <person name="Goodwin S."/>
            <person name="Spatafora J."/>
            <person name="Crous P."/>
            <person name="Grigoriev I."/>
        </authorList>
    </citation>
    <scope>NUCLEOTIDE SEQUENCE</scope>
    <source>
        <strain evidence="12">CBS 675.92</strain>
    </source>
</reference>
<dbReference type="InterPro" id="IPR017117">
    <property type="entry name" value="Nob1_euk"/>
</dbReference>
<comment type="subcellular location">
    <subcellularLocation>
        <location evidence="7">Nucleus</location>
        <location evidence="7">Nucleolus</location>
    </subcellularLocation>
</comment>
<evidence type="ECO:0000256" key="4">
    <source>
        <dbReference type="ARBA" id="ARBA00022801"/>
    </source>
</evidence>
<feature type="compositionally biased region" description="Polar residues" evidence="9">
    <location>
        <begin position="320"/>
        <end position="334"/>
    </location>
</feature>